<feature type="domain" description="PDZ" evidence="16">
    <location>
        <begin position="603"/>
        <end position="689"/>
    </location>
</feature>
<reference evidence="17" key="3">
    <citation type="submission" date="2025-09" db="UniProtKB">
        <authorList>
            <consortium name="Ensembl"/>
        </authorList>
    </citation>
    <scope>IDENTIFICATION</scope>
</reference>
<dbReference type="Ensembl" id="ENSPANT00000032773.2">
    <property type="protein sequence ID" value="ENSPANP00000041064.2"/>
    <property type="gene ID" value="ENSPANG00000012441.3"/>
</dbReference>
<evidence type="ECO:0000256" key="9">
    <source>
        <dbReference type="ARBA" id="ARBA00055799"/>
    </source>
</evidence>
<dbReference type="CDD" id="cd06679">
    <property type="entry name" value="PDZ3_LNX1_2-like"/>
    <property type="match status" value="1"/>
</dbReference>
<evidence type="ECO:0000256" key="1">
    <source>
        <dbReference type="ARBA" id="ARBA00000900"/>
    </source>
</evidence>
<dbReference type="InterPro" id="IPR051342">
    <property type="entry name" value="PDZ_scaffold"/>
</dbReference>
<feature type="signal peptide" evidence="15">
    <location>
        <begin position="1"/>
        <end position="15"/>
    </location>
</feature>
<keyword evidence="6" id="KW-0597">Phosphoprotein</keyword>
<dbReference type="GO" id="GO:0061630">
    <property type="term" value="F:ubiquitin protein ligase activity"/>
    <property type="evidence" value="ECO:0007669"/>
    <property type="project" value="UniProtKB-EC"/>
</dbReference>
<dbReference type="Proteomes" id="UP000028761">
    <property type="component" value="Chromosome 3"/>
</dbReference>
<evidence type="ECO:0000256" key="6">
    <source>
        <dbReference type="ARBA" id="ARBA00022553"/>
    </source>
</evidence>
<comment type="subcellular location">
    <subcellularLocation>
        <location evidence="2">Cytoplasm</location>
    </subcellularLocation>
</comment>
<feature type="domain" description="PDZ" evidence="16">
    <location>
        <begin position="178"/>
        <end position="235"/>
    </location>
</feature>
<sequence length="693" mass="76438">MKALLLLVLPWLSPANYIDNVGNLHFLYSELCKGASHYGLTKDRKRRSQDGCPDGCASLTAMAPSPEVSAAATISLMTDEPGLDNPAYVSSAEDGQPAVSPVDSGRSNRTRARPFERSTIRSRSFKKINRALSVLRRTKSGSAVANHADQGRENSENTTAPEVFPRLYHLIPDGEITSIKINRVDPSESLSIRLVGGSETPLVHIIIQHIYRDGVIARDGRLLPGDIILKLKNNDNRNEGQDSGNKYVGLGKNKVEKDGVYSQRPGEVLQATLGENRVRNAVGRCSFWTQDEVNGMDISNVPHNYAVRLLRQPCQVLWLTVLREQKFRSRNNGQALDAYGSRDDSFHVILNKSSPEEQLGIKLVRKVDEPGVFIFNVLDGGVADRHGQLEENDRVLAINGHDLRYGSPESAAHLIQASERRVHLIVSRQVRRSPDIFREASWNSNGSWSPGPGERSNTPKPLHPKITCHEKVVNIQKDPSESLGMTVAGGASHREWDLPIYVISVEPGGVISRDGRIKTGDILLNVDGVELTEVSRSEAVALLKRTSSSIVLKALEVKEYEPQEDCSSPAALDSNHNMAPPSDWSPSWVMWLELPRCLYNCKDIILRRNTAGSLGFCIVGGYEEYNGNKPFFIKSIVEGTPAYNDGRIRCGDILLAVNGRSTSGMIHACLARLLKELKGRITLTIVSWPGTFL</sequence>
<keyword evidence="7" id="KW-0808">Transferase</keyword>
<evidence type="ECO:0000256" key="13">
    <source>
        <dbReference type="ARBA" id="ARBA00080597"/>
    </source>
</evidence>
<dbReference type="Gene3D" id="2.30.42.10">
    <property type="match status" value="4"/>
</dbReference>
<keyword evidence="18" id="KW-1185">Reference proteome</keyword>
<keyword evidence="15" id="KW-0732">Signal</keyword>
<dbReference type="CDD" id="cd06677">
    <property type="entry name" value="PDZ1_LNX1_2-like"/>
    <property type="match status" value="1"/>
</dbReference>
<evidence type="ECO:0000256" key="3">
    <source>
        <dbReference type="ARBA" id="ARBA00004906"/>
    </source>
</evidence>
<dbReference type="FunFam" id="2.30.42.10:FF:000198">
    <property type="entry name" value="E3 ubiquitin-protein ligase LNX isoform X1"/>
    <property type="match status" value="1"/>
</dbReference>
<protein>
    <recommendedName>
        <fullName evidence="11">E3 ubiquitin-protein ligase LNX</fullName>
        <ecNumber evidence="4">2.3.2.27</ecNumber>
    </recommendedName>
    <alternativeName>
        <fullName evidence="12">Numb-binding protein 1</fullName>
    </alternativeName>
    <alternativeName>
        <fullName evidence="13">RING-type E3 ubiquitin transferase LNX</fullName>
    </alternativeName>
</protein>
<keyword evidence="5" id="KW-0963">Cytoplasm</keyword>
<dbReference type="Pfam" id="PF00595">
    <property type="entry name" value="PDZ"/>
    <property type="match status" value="3"/>
</dbReference>
<feature type="region of interest" description="Disordered" evidence="14">
    <location>
        <begin position="83"/>
        <end position="116"/>
    </location>
</feature>
<reference evidence="17 18" key="1">
    <citation type="submission" date="2012-03" db="EMBL/GenBank/DDBJ databases">
        <title>Whole Genome Assembly of Papio anubis.</title>
        <authorList>
            <person name="Liu Y.L."/>
            <person name="Abraham K.A."/>
            <person name="Akbar H.A."/>
            <person name="Ali S.A."/>
            <person name="Anosike U.A."/>
            <person name="Aqrawi P.A."/>
            <person name="Arias F.A."/>
            <person name="Attaway T.A."/>
            <person name="Awwad R.A."/>
            <person name="Babu C.B."/>
            <person name="Bandaranaike D.B."/>
            <person name="Battles P.B."/>
            <person name="Bell A.B."/>
            <person name="Beltran B.B."/>
            <person name="Berhane-Mersha D.B."/>
            <person name="Bess C.B."/>
            <person name="Bickham C.B."/>
            <person name="Bolden T.B."/>
            <person name="Carter K.C."/>
            <person name="Chau D.C."/>
            <person name="Chavez A.C."/>
            <person name="Clerc-Blankenburg K.C."/>
            <person name="Coyle M.C."/>
            <person name="Dao M.D."/>
            <person name="Davila M.L.D."/>
            <person name="Davy-Carroll L.D."/>
            <person name="Denson S.D."/>
            <person name="Dinh H.D."/>
            <person name="Fernandez S.F."/>
            <person name="Fernando P.F."/>
            <person name="Forbes L.F."/>
            <person name="Francis C.F."/>
            <person name="Francisco L.F."/>
            <person name="Fu Q.F."/>
            <person name="Garcia-Iii R.G."/>
            <person name="Garrett T.G."/>
            <person name="Gross S.G."/>
            <person name="Gubbala S.G."/>
            <person name="Hirani K.H."/>
            <person name="Hogues M.H."/>
            <person name="Hollins B.H."/>
            <person name="Jackson L.J."/>
            <person name="Javaid M.J."/>
            <person name="Jhangiani S.J."/>
            <person name="Johnson A.J."/>
            <person name="Johnson B.J."/>
            <person name="Jones J.J."/>
            <person name="Joshi V.J."/>
            <person name="Kalu J.K."/>
            <person name="Khan N.K."/>
            <person name="Korchina V.K."/>
            <person name="Kovar C.K."/>
            <person name="Lago L.L."/>
            <person name="Lara F.L."/>
            <person name="Le T.-K.L."/>
            <person name="Lee S.L."/>
            <person name="Legall-Iii F.L."/>
            <person name="Lemon S.L."/>
            <person name="Liu J.L."/>
            <person name="Liu Y.-S.L."/>
            <person name="Liyanage D.L."/>
            <person name="Lopez J.L."/>
            <person name="Lorensuhewa L.L."/>
            <person name="Mata R.M."/>
            <person name="Mathew T.M."/>
            <person name="Mercado C.M."/>
            <person name="Mercado I.M."/>
            <person name="Morales K.M."/>
            <person name="Morgan M.M."/>
            <person name="Munidasa M.M."/>
            <person name="Ngo D.N."/>
            <person name="Nguyen L.N."/>
            <person name="Nguyen T.N."/>
            <person name="Nguyen N.N."/>
            <person name="Obregon M.O."/>
            <person name="Okwuonu G.O."/>
            <person name="Ongeri F.O."/>
            <person name="Onwere C.O."/>
            <person name="Osifeso I.O."/>
            <person name="Parra A.P."/>
            <person name="Patil S.P."/>
            <person name="Perez A.P."/>
            <person name="Perez Y.P."/>
            <person name="Pham C.P."/>
            <person name="Pu L.-L.P."/>
            <person name="Puazo M.P."/>
            <person name="Quiroz J.Q."/>
            <person name="Rouhana J.R."/>
            <person name="Ruiz M.R."/>
            <person name="Ruiz S.-J.R."/>
            <person name="Saada N.S."/>
            <person name="Santibanez J.S."/>
            <person name="Scheel M.S."/>
            <person name="Schneider B.S."/>
            <person name="Simmons D.S."/>
            <person name="Sisson I.S."/>
            <person name="Tang L.-Y.T."/>
            <person name="Thornton R.T."/>
            <person name="Tisius J.T."/>
            <person name="Toledanes G.T."/>
            <person name="Trejos Z.T."/>
            <person name="Usmani K.U."/>
            <person name="Varghese R.V."/>
            <person name="Vattathil S.V."/>
            <person name="Vee V.V."/>
            <person name="Walker D.W."/>
            <person name="Weissenberger G.W."/>
            <person name="White C.W."/>
            <person name="Williams A.W."/>
            <person name="Woodworth J.W."/>
            <person name="Wright R.W."/>
            <person name="Zhu Y.Z."/>
            <person name="Han Y.H."/>
            <person name="Newsham I.N."/>
            <person name="Nazareth L.N."/>
            <person name="Worley K.W."/>
            <person name="Muzny D.M."/>
            <person name="Rogers J.R."/>
            <person name="Gibbs R.G."/>
        </authorList>
    </citation>
    <scope>NUCLEOTIDE SEQUENCE [LARGE SCALE GENOMIC DNA]</scope>
</reference>
<dbReference type="OMA" id="NHNMAPA"/>
<evidence type="ECO:0000256" key="15">
    <source>
        <dbReference type="SAM" id="SignalP"/>
    </source>
</evidence>
<dbReference type="SMART" id="SM00228">
    <property type="entry name" value="PDZ"/>
    <property type="match status" value="4"/>
</dbReference>
<accession>A0A2I3MZ65</accession>
<comment type="function">
    <text evidence="9">E3 ubiquitin-protein ligase that mediates ubiquitination and subsequent proteasomal degradation of NUMB. E3 ubiquitin ligases accept ubiquitin from an E2 ubiquitin-conjugating enzyme in the form of a thioester and then directly transfers the ubiquitin to targeted substrates. Mediates ubiquitination of isoform p66 and isoform p72 of NUMB, but not that of isoform p71 or isoform p65.</text>
</comment>
<reference evidence="17" key="2">
    <citation type="submission" date="2025-08" db="UniProtKB">
        <authorList>
            <consortium name="Ensembl"/>
        </authorList>
    </citation>
    <scope>IDENTIFICATION</scope>
</reference>
<dbReference type="CDD" id="cd06678">
    <property type="entry name" value="PDZ2_LNX1_2-like"/>
    <property type="match status" value="1"/>
</dbReference>
<feature type="chain" id="PRO_5035323977" description="E3 ubiquitin-protein ligase LNX" evidence="15">
    <location>
        <begin position="16"/>
        <end position="693"/>
    </location>
</feature>
<feature type="domain" description="PDZ" evidence="16">
    <location>
        <begin position="347"/>
        <end position="430"/>
    </location>
</feature>
<evidence type="ECO:0000256" key="2">
    <source>
        <dbReference type="ARBA" id="ARBA00004496"/>
    </source>
</evidence>
<comment type="pathway">
    <text evidence="3">Protein modification; protein ubiquitination.</text>
</comment>
<evidence type="ECO:0000256" key="8">
    <source>
        <dbReference type="ARBA" id="ARBA00022786"/>
    </source>
</evidence>
<proteinExistence type="predicted"/>
<feature type="domain" description="PDZ" evidence="16">
    <location>
        <begin position="472"/>
        <end position="558"/>
    </location>
</feature>
<gene>
    <name evidence="17" type="primary">LNX1</name>
</gene>
<evidence type="ECO:0000256" key="10">
    <source>
        <dbReference type="ARBA" id="ARBA00056865"/>
    </source>
</evidence>
<dbReference type="FunFam" id="2.30.42.10:FF:000081">
    <property type="entry name" value="Ligand of Numb protein X 2"/>
    <property type="match status" value="1"/>
</dbReference>
<evidence type="ECO:0000313" key="18">
    <source>
        <dbReference type="Proteomes" id="UP000028761"/>
    </source>
</evidence>
<evidence type="ECO:0000256" key="5">
    <source>
        <dbReference type="ARBA" id="ARBA00022490"/>
    </source>
</evidence>
<dbReference type="AlphaFoldDB" id="A0A2I3MZ65"/>
<dbReference type="CDD" id="cd06680">
    <property type="entry name" value="PDZ4_LNX1_2-like"/>
    <property type="match status" value="1"/>
</dbReference>
<dbReference type="GeneTree" id="ENSGT00940000158757"/>
<evidence type="ECO:0000313" key="17">
    <source>
        <dbReference type="Ensembl" id="ENSPANP00000041064.2"/>
    </source>
</evidence>
<dbReference type="Bgee" id="ENSPANG00000012441">
    <property type="expression patterns" value="Expressed in frontal cortex and 64 other cell types or tissues"/>
</dbReference>
<organism evidence="17 18">
    <name type="scientific">Papio anubis</name>
    <name type="common">Olive baboon</name>
    <dbReference type="NCBI Taxonomy" id="9555"/>
    <lineage>
        <taxon>Eukaryota</taxon>
        <taxon>Metazoa</taxon>
        <taxon>Chordata</taxon>
        <taxon>Craniata</taxon>
        <taxon>Vertebrata</taxon>
        <taxon>Euteleostomi</taxon>
        <taxon>Mammalia</taxon>
        <taxon>Eutheria</taxon>
        <taxon>Euarchontoglires</taxon>
        <taxon>Primates</taxon>
        <taxon>Haplorrhini</taxon>
        <taxon>Catarrhini</taxon>
        <taxon>Cercopithecidae</taxon>
        <taxon>Cercopithecinae</taxon>
        <taxon>Papio</taxon>
    </lineage>
</organism>
<dbReference type="EC" id="2.3.2.27" evidence="4"/>
<comment type="function">
    <text evidence="10">Isoform 2 provides an endocytic scaffold for IGSF5/JAM4.</text>
</comment>
<feature type="region of interest" description="Disordered" evidence="14">
    <location>
        <begin position="141"/>
        <end position="160"/>
    </location>
</feature>
<evidence type="ECO:0000256" key="12">
    <source>
        <dbReference type="ARBA" id="ARBA00079000"/>
    </source>
</evidence>
<dbReference type="PANTHER" id="PTHR19964:SF14">
    <property type="entry name" value="E3 UBIQUITIN-PROTEIN LIGASE LNX"/>
    <property type="match status" value="1"/>
</dbReference>
<dbReference type="PANTHER" id="PTHR19964">
    <property type="entry name" value="MULTIPLE PDZ DOMAIN PROTEIN"/>
    <property type="match status" value="1"/>
</dbReference>
<evidence type="ECO:0000256" key="14">
    <source>
        <dbReference type="SAM" id="MobiDB-lite"/>
    </source>
</evidence>
<comment type="catalytic activity">
    <reaction evidence="1">
        <text>S-ubiquitinyl-[E2 ubiquitin-conjugating enzyme]-L-cysteine + [acceptor protein]-L-lysine = [E2 ubiquitin-conjugating enzyme]-L-cysteine + N(6)-ubiquitinyl-[acceptor protein]-L-lysine.</text>
        <dbReference type="EC" id="2.3.2.27"/>
    </reaction>
</comment>
<dbReference type="SUPFAM" id="SSF50156">
    <property type="entry name" value="PDZ domain-like"/>
    <property type="match status" value="5"/>
</dbReference>
<name>A0A2I3MZ65_PAPAN</name>
<dbReference type="GO" id="GO:0005737">
    <property type="term" value="C:cytoplasm"/>
    <property type="evidence" value="ECO:0007669"/>
    <property type="project" value="UniProtKB-SubCell"/>
</dbReference>
<dbReference type="InterPro" id="IPR001478">
    <property type="entry name" value="PDZ"/>
</dbReference>
<keyword evidence="8" id="KW-0833">Ubl conjugation pathway</keyword>
<evidence type="ECO:0000256" key="4">
    <source>
        <dbReference type="ARBA" id="ARBA00012483"/>
    </source>
</evidence>
<dbReference type="FunFam" id="2.30.42.10:FF:000120">
    <property type="entry name" value="Ligand of numb-protein X 2"/>
    <property type="match status" value="1"/>
</dbReference>
<dbReference type="InterPro" id="IPR036034">
    <property type="entry name" value="PDZ_sf"/>
</dbReference>
<evidence type="ECO:0000256" key="7">
    <source>
        <dbReference type="ARBA" id="ARBA00022679"/>
    </source>
</evidence>
<evidence type="ECO:0000259" key="16">
    <source>
        <dbReference type="PROSITE" id="PS50106"/>
    </source>
</evidence>
<evidence type="ECO:0000256" key="11">
    <source>
        <dbReference type="ARBA" id="ARBA00073110"/>
    </source>
</evidence>
<dbReference type="PROSITE" id="PS50106">
    <property type="entry name" value="PDZ"/>
    <property type="match status" value="4"/>
</dbReference>
<dbReference type="GO" id="GO:0006511">
    <property type="term" value="P:ubiquitin-dependent protein catabolic process"/>
    <property type="evidence" value="ECO:0007669"/>
    <property type="project" value="TreeGrafter"/>
</dbReference>